<dbReference type="AlphaFoldDB" id="A0A5D2ZCV2"/>
<protein>
    <submittedName>
        <fullName evidence="1">Uncharacterized protein</fullName>
    </submittedName>
</protein>
<proteinExistence type="predicted"/>
<sequence length="89" mass="10109">MDGTVRFPLPNHLFIFTGWCSSSPEKSQPEIPPQLRFQRRKEKKSMACSHCKEQPYGGVRKGVRERGRAGKTFMGARPLGTILARSRSF</sequence>
<organism evidence="1 2">
    <name type="scientific">Gossypium mustelinum</name>
    <name type="common">Cotton</name>
    <name type="synonym">Gossypium caicoense</name>
    <dbReference type="NCBI Taxonomy" id="34275"/>
    <lineage>
        <taxon>Eukaryota</taxon>
        <taxon>Viridiplantae</taxon>
        <taxon>Streptophyta</taxon>
        <taxon>Embryophyta</taxon>
        <taxon>Tracheophyta</taxon>
        <taxon>Spermatophyta</taxon>
        <taxon>Magnoliopsida</taxon>
        <taxon>eudicotyledons</taxon>
        <taxon>Gunneridae</taxon>
        <taxon>Pentapetalae</taxon>
        <taxon>rosids</taxon>
        <taxon>malvids</taxon>
        <taxon>Malvales</taxon>
        <taxon>Malvaceae</taxon>
        <taxon>Malvoideae</taxon>
        <taxon>Gossypium</taxon>
    </lineage>
</organism>
<dbReference type="Proteomes" id="UP000323597">
    <property type="component" value="Chromosome A05"/>
</dbReference>
<gene>
    <name evidence="1" type="ORF">E1A91_A05G305600v1</name>
</gene>
<reference evidence="1 2" key="1">
    <citation type="submission" date="2019-07" db="EMBL/GenBank/DDBJ databases">
        <title>WGS assembly of Gossypium mustelinum.</title>
        <authorList>
            <person name="Chen Z.J."/>
            <person name="Sreedasyam A."/>
            <person name="Ando A."/>
            <person name="Song Q."/>
            <person name="De L."/>
            <person name="Hulse-Kemp A."/>
            <person name="Ding M."/>
            <person name="Ye W."/>
            <person name="Kirkbride R."/>
            <person name="Jenkins J."/>
            <person name="Plott C."/>
            <person name="Lovell J."/>
            <person name="Lin Y.-M."/>
            <person name="Vaughn R."/>
            <person name="Liu B."/>
            <person name="Li W."/>
            <person name="Simpson S."/>
            <person name="Scheffler B."/>
            <person name="Saski C."/>
            <person name="Grover C."/>
            <person name="Hu G."/>
            <person name="Conover J."/>
            <person name="Carlson J."/>
            <person name="Shu S."/>
            <person name="Boston L."/>
            <person name="Williams M."/>
            <person name="Peterson D."/>
            <person name="Mcgee K."/>
            <person name="Jones D."/>
            <person name="Wendel J."/>
            <person name="Stelly D."/>
            <person name="Grimwood J."/>
            <person name="Schmutz J."/>
        </authorList>
    </citation>
    <scope>NUCLEOTIDE SEQUENCE [LARGE SCALE GENOMIC DNA]</scope>
    <source>
        <strain evidence="1">1408120.09</strain>
    </source>
</reference>
<evidence type="ECO:0000313" key="1">
    <source>
        <dbReference type="EMBL" id="TYJ36422.1"/>
    </source>
</evidence>
<dbReference type="EMBL" id="CM017640">
    <property type="protein sequence ID" value="TYJ36422.1"/>
    <property type="molecule type" value="Genomic_DNA"/>
</dbReference>
<accession>A0A5D2ZCV2</accession>
<evidence type="ECO:0000313" key="2">
    <source>
        <dbReference type="Proteomes" id="UP000323597"/>
    </source>
</evidence>
<keyword evidence="2" id="KW-1185">Reference proteome</keyword>
<name>A0A5D2ZCV2_GOSMU</name>